<dbReference type="EC" id="1.2.4.4" evidence="1"/>
<dbReference type="PANTHER" id="PTHR43380">
    <property type="entry name" value="2-OXOISOVALERATE DEHYDROGENASE SUBUNIT ALPHA, MITOCHONDRIAL"/>
    <property type="match status" value="1"/>
</dbReference>
<dbReference type="GO" id="GO:0003863">
    <property type="term" value="F:branched-chain 2-oxo acid dehydrogenase activity"/>
    <property type="evidence" value="ECO:0007669"/>
    <property type="project" value="UniProtKB-EC"/>
</dbReference>
<name>A0A9P0Q572_ACAOB</name>
<comment type="similarity">
    <text evidence="1">Belongs to the BCKDHA family.</text>
</comment>
<comment type="cofactor">
    <cofactor evidence="1">
        <name>thiamine diphosphate</name>
        <dbReference type="ChEBI" id="CHEBI:58937"/>
    </cofactor>
</comment>
<evidence type="ECO:0000313" key="2">
    <source>
        <dbReference type="EMBL" id="CAH2006716.1"/>
    </source>
</evidence>
<comment type="catalytic activity">
    <reaction evidence="1">
        <text>N(6)-[(R)-lipoyl]-L-lysyl-[protein] + 3-methyl-2-oxobutanoate + H(+) = N(6)-[(R)-S(8)-2-methylpropanoyldihydrolipoyl]-L-lysyl-[protein] + CO2</text>
        <dbReference type="Rhea" id="RHEA:13457"/>
        <dbReference type="Rhea" id="RHEA-COMP:10474"/>
        <dbReference type="Rhea" id="RHEA-COMP:10497"/>
        <dbReference type="ChEBI" id="CHEBI:11851"/>
        <dbReference type="ChEBI" id="CHEBI:15378"/>
        <dbReference type="ChEBI" id="CHEBI:16526"/>
        <dbReference type="ChEBI" id="CHEBI:83099"/>
        <dbReference type="ChEBI" id="CHEBI:83142"/>
        <dbReference type="EC" id="1.2.4.4"/>
    </reaction>
</comment>
<dbReference type="InterPro" id="IPR050771">
    <property type="entry name" value="Alpha-ketoacid_DH_E1_comp"/>
</dbReference>
<dbReference type="Proteomes" id="UP001152888">
    <property type="component" value="Unassembled WGS sequence"/>
</dbReference>
<evidence type="ECO:0000256" key="1">
    <source>
        <dbReference type="RuleBase" id="RU365014"/>
    </source>
</evidence>
<protein>
    <recommendedName>
        <fullName evidence="1">2-oxoisovalerate dehydrogenase subunit alpha</fullName>
        <ecNumber evidence="1">1.2.4.4</ecNumber>
    </recommendedName>
    <alternativeName>
        <fullName evidence="1">Branched-chain alpha-keto acid dehydrogenase E1 component alpha chain</fullName>
    </alternativeName>
</protein>
<sequence>MVVFSRNVTRCLRNICRSISIYNRLLTEAPLFPGAKTTWTEKLEFLNQNSYPSIPVYRVMDRQGNVIVPDEDPKVPEETLIKMYKDMVLLNSMDKILYESQRYFLCSQQ</sequence>
<accession>A0A9P0Q572</accession>
<keyword evidence="1" id="KW-0560">Oxidoreductase</keyword>
<reference evidence="2" key="1">
    <citation type="submission" date="2022-03" db="EMBL/GenBank/DDBJ databases">
        <authorList>
            <person name="Sayadi A."/>
        </authorList>
    </citation>
    <scope>NUCLEOTIDE SEQUENCE</scope>
</reference>
<dbReference type="GO" id="GO:0009083">
    <property type="term" value="P:branched-chain amino acid catabolic process"/>
    <property type="evidence" value="ECO:0007669"/>
    <property type="project" value="TreeGrafter"/>
</dbReference>
<proteinExistence type="inferred from homology"/>
<keyword evidence="3" id="KW-1185">Reference proteome</keyword>
<organism evidence="2 3">
    <name type="scientific">Acanthoscelides obtectus</name>
    <name type="common">Bean weevil</name>
    <name type="synonym">Bruchus obtectus</name>
    <dbReference type="NCBI Taxonomy" id="200917"/>
    <lineage>
        <taxon>Eukaryota</taxon>
        <taxon>Metazoa</taxon>
        <taxon>Ecdysozoa</taxon>
        <taxon>Arthropoda</taxon>
        <taxon>Hexapoda</taxon>
        <taxon>Insecta</taxon>
        <taxon>Pterygota</taxon>
        <taxon>Neoptera</taxon>
        <taxon>Endopterygota</taxon>
        <taxon>Coleoptera</taxon>
        <taxon>Polyphaga</taxon>
        <taxon>Cucujiformia</taxon>
        <taxon>Chrysomeloidea</taxon>
        <taxon>Chrysomelidae</taxon>
        <taxon>Bruchinae</taxon>
        <taxon>Bruchini</taxon>
        <taxon>Acanthoscelides</taxon>
    </lineage>
</organism>
<dbReference type="AlphaFoldDB" id="A0A9P0Q572"/>
<evidence type="ECO:0000313" key="3">
    <source>
        <dbReference type="Proteomes" id="UP001152888"/>
    </source>
</evidence>
<dbReference type="EMBL" id="CAKOFQ010007704">
    <property type="protein sequence ID" value="CAH2006716.1"/>
    <property type="molecule type" value="Genomic_DNA"/>
</dbReference>
<dbReference type="PANTHER" id="PTHR43380:SF1">
    <property type="entry name" value="2-OXOISOVALERATE DEHYDROGENASE SUBUNIT ALPHA, MITOCHONDRIAL"/>
    <property type="match status" value="1"/>
</dbReference>
<gene>
    <name evidence="2" type="ORF">ACAOBT_LOCUS29251</name>
</gene>
<dbReference type="OrthoDB" id="3845at2759"/>
<comment type="function">
    <text evidence="1">The branched-chain alpha-keto dehydrogenase complex catalyzes the overall conversion of alpha-keto acids to acyl-CoA and CO(2). It contains multiple copies of three enzymatic components: branched-chain alpha-keto acid decarboxylase (E1), lipoamide acyltransferase (E2) and lipoamide dehydrogenase (E3).</text>
</comment>
<keyword evidence="1" id="KW-0786">Thiamine pyrophosphate</keyword>
<dbReference type="Gene3D" id="3.40.50.970">
    <property type="match status" value="1"/>
</dbReference>
<comment type="caution">
    <text evidence="2">The sequence shown here is derived from an EMBL/GenBank/DDBJ whole genome shotgun (WGS) entry which is preliminary data.</text>
</comment>